<organism evidence="7 8">
    <name type="scientific">Agrobacterium larrymoorei</name>
    <dbReference type="NCBI Taxonomy" id="160699"/>
    <lineage>
        <taxon>Bacteria</taxon>
        <taxon>Pseudomonadati</taxon>
        <taxon>Pseudomonadota</taxon>
        <taxon>Alphaproteobacteria</taxon>
        <taxon>Hyphomicrobiales</taxon>
        <taxon>Rhizobiaceae</taxon>
        <taxon>Rhizobium/Agrobacterium group</taxon>
        <taxon>Agrobacterium</taxon>
    </lineage>
</organism>
<evidence type="ECO:0000256" key="5">
    <source>
        <dbReference type="SAM" id="MobiDB-lite"/>
    </source>
</evidence>
<reference evidence="7 8" key="1">
    <citation type="submission" date="2023-07" db="EMBL/GenBank/DDBJ databases">
        <title>Functional and genomic diversity of the sorghum phyllosphere microbiome.</title>
        <authorList>
            <person name="Shade A."/>
        </authorList>
    </citation>
    <scope>NUCLEOTIDE SEQUENCE [LARGE SCALE GENOMIC DNA]</scope>
    <source>
        <strain evidence="7 8">SORGH_AS_1126</strain>
    </source>
</reference>
<dbReference type="Gene3D" id="1.10.357.10">
    <property type="entry name" value="Tetracycline Repressor, domain 2"/>
    <property type="match status" value="1"/>
</dbReference>
<dbReference type="SUPFAM" id="SSF48498">
    <property type="entry name" value="Tetracyclin repressor-like, C-terminal domain"/>
    <property type="match status" value="1"/>
</dbReference>
<proteinExistence type="predicted"/>
<dbReference type="Pfam" id="PF16859">
    <property type="entry name" value="TetR_C_11"/>
    <property type="match status" value="1"/>
</dbReference>
<dbReference type="Pfam" id="PF00440">
    <property type="entry name" value="TetR_N"/>
    <property type="match status" value="1"/>
</dbReference>
<keyword evidence="1" id="KW-0805">Transcription regulation</keyword>
<accession>A0ABU0UIF3</accession>
<evidence type="ECO:0000313" key="8">
    <source>
        <dbReference type="Proteomes" id="UP001224781"/>
    </source>
</evidence>
<dbReference type="EMBL" id="JAUTBL010000002">
    <property type="protein sequence ID" value="MDQ1184719.1"/>
    <property type="molecule type" value="Genomic_DNA"/>
</dbReference>
<dbReference type="RefSeq" id="WP_306930444.1">
    <property type="nucleotide sequence ID" value="NZ_JAUTBL010000002.1"/>
</dbReference>
<feature type="region of interest" description="Disordered" evidence="5">
    <location>
        <begin position="1"/>
        <end position="23"/>
    </location>
</feature>
<dbReference type="PANTHER" id="PTHR30055">
    <property type="entry name" value="HTH-TYPE TRANSCRIPTIONAL REGULATOR RUTR"/>
    <property type="match status" value="1"/>
</dbReference>
<dbReference type="PANTHER" id="PTHR30055:SF148">
    <property type="entry name" value="TETR-FAMILY TRANSCRIPTIONAL REGULATOR"/>
    <property type="match status" value="1"/>
</dbReference>
<protein>
    <submittedName>
        <fullName evidence="7">AcrR family transcriptional regulator</fullName>
    </submittedName>
</protein>
<feature type="DNA-binding region" description="H-T-H motif" evidence="4">
    <location>
        <begin position="46"/>
        <end position="65"/>
    </location>
</feature>
<evidence type="ECO:0000313" key="7">
    <source>
        <dbReference type="EMBL" id="MDQ1184719.1"/>
    </source>
</evidence>
<dbReference type="Gene3D" id="1.10.10.60">
    <property type="entry name" value="Homeodomain-like"/>
    <property type="match status" value="1"/>
</dbReference>
<evidence type="ECO:0000256" key="3">
    <source>
        <dbReference type="ARBA" id="ARBA00023163"/>
    </source>
</evidence>
<dbReference type="InterPro" id="IPR036271">
    <property type="entry name" value="Tet_transcr_reg_TetR-rel_C_sf"/>
</dbReference>
<dbReference type="InterPro" id="IPR009057">
    <property type="entry name" value="Homeodomain-like_sf"/>
</dbReference>
<evidence type="ECO:0000256" key="1">
    <source>
        <dbReference type="ARBA" id="ARBA00023015"/>
    </source>
</evidence>
<comment type="caution">
    <text evidence="7">The sequence shown here is derived from an EMBL/GenBank/DDBJ whole genome shotgun (WGS) entry which is preliminary data.</text>
</comment>
<evidence type="ECO:0000256" key="2">
    <source>
        <dbReference type="ARBA" id="ARBA00023125"/>
    </source>
</evidence>
<dbReference type="InterPro" id="IPR011075">
    <property type="entry name" value="TetR_C"/>
</dbReference>
<keyword evidence="2 4" id="KW-0238">DNA-binding</keyword>
<dbReference type="InterPro" id="IPR001647">
    <property type="entry name" value="HTH_TetR"/>
</dbReference>
<evidence type="ECO:0000259" key="6">
    <source>
        <dbReference type="PROSITE" id="PS50977"/>
    </source>
</evidence>
<dbReference type="InterPro" id="IPR050109">
    <property type="entry name" value="HTH-type_TetR-like_transc_reg"/>
</dbReference>
<keyword evidence="8" id="KW-1185">Reference proteome</keyword>
<feature type="domain" description="HTH tetR-type" evidence="6">
    <location>
        <begin position="23"/>
        <end position="83"/>
    </location>
</feature>
<evidence type="ECO:0000256" key="4">
    <source>
        <dbReference type="PROSITE-ProRule" id="PRU00335"/>
    </source>
</evidence>
<keyword evidence="3" id="KW-0804">Transcription</keyword>
<dbReference type="SUPFAM" id="SSF46689">
    <property type="entry name" value="Homeodomain-like"/>
    <property type="match status" value="1"/>
</dbReference>
<sequence>MTDETRAKAPPVRRRSIGAQRNPDSREAILRAAEAILSEKGLSAFSIEAVARVAKAGKPTIYRWWPSRAALLLDAYQLNKTSIPTPDTGSVEEDLFLFLRNLVAYWLGGGAGAIFRSVVAEAQINEEALAALSAFLVERRQQSAEMLRRAKARNEIEPWVDPVTVIETLSSFALDRLLTNRLDLTDDELRAFLRPIVRGIKVHL</sequence>
<name>A0ABU0UIF3_9HYPH</name>
<dbReference type="PRINTS" id="PR00455">
    <property type="entry name" value="HTHTETR"/>
</dbReference>
<dbReference type="Proteomes" id="UP001224781">
    <property type="component" value="Unassembled WGS sequence"/>
</dbReference>
<dbReference type="PROSITE" id="PS50977">
    <property type="entry name" value="HTH_TETR_2"/>
    <property type="match status" value="1"/>
</dbReference>
<gene>
    <name evidence="7" type="ORF">QE408_001862</name>
</gene>